<dbReference type="OrthoDB" id="7445868at2"/>
<evidence type="ECO:0000313" key="1">
    <source>
        <dbReference type="EMBL" id="TNY32199.1"/>
    </source>
</evidence>
<comment type="caution">
    <text evidence="1">The sequence shown here is derived from an EMBL/GenBank/DDBJ whole genome shotgun (WGS) entry which is preliminary data.</text>
</comment>
<gene>
    <name evidence="1" type="ORF">FHY64_02570</name>
</gene>
<dbReference type="Proteomes" id="UP000314011">
    <property type="component" value="Unassembled WGS sequence"/>
</dbReference>
<evidence type="ECO:0000313" key="2">
    <source>
        <dbReference type="Proteomes" id="UP000314011"/>
    </source>
</evidence>
<proteinExistence type="predicted"/>
<evidence type="ECO:0008006" key="3">
    <source>
        <dbReference type="Google" id="ProtNLM"/>
    </source>
</evidence>
<name>A0A5C5GDY3_9RHOB</name>
<dbReference type="InterPro" id="IPR029063">
    <property type="entry name" value="SAM-dependent_MTases_sf"/>
</dbReference>
<reference evidence="1 2" key="1">
    <citation type="submission" date="2019-06" db="EMBL/GenBank/DDBJ databases">
        <title>Genome of new Rhodobacteraceae sp. SM1903.</title>
        <authorList>
            <person name="Ren X."/>
        </authorList>
    </citation>
    <scope>NUCLEOTIDE SEQUENCE [LARGE SCALE GENOMIC DNA]</scope>
    <source>
        <strain evidence="1 2">SM1903</strain>
    </source>
</reference>
<dbReference type="AlphaFoldDB" id="A0A5C5GDY3"/>
<protein>
    <recommendedName>
        <fullName evidence="3">Class I SAM-dependent methyltransferase</fullName>
    </recommendedName>
</protein>
<accession>A0A5C5GDY3</accession>
<dbReference type="RefSeq" id="WP_140192879.1">
    <property type="nucleotide sequence ID" value="NZ_VFFF01000001.1"/>
</dbReference>
<sequence length="204" mass="22962">MTESPGPVLDPIQRPKLTLPEAESALLQERYAEASVILEYGAGGSTVVASEMPEKTIWSVESDADWIDMMNVWFDANEVASRPVLVHGDVGKVKNWGMPVNNAAQARFARYPLAVWDMDGFMQPDLVLIDGRFRVGCLLACLFRSKAPLTVLFDDYDNRPEYHVVETYAQKVETVGRMARFEITPRAIQNDELLEVIGLMQKKR</sequence>
<keyword evidence="2" id="KW-1185">Reference proteome</keyword>
<dbReference type="Gene3D" id="3.40.50.150">
    <property type="entry name" value="Vaccinia Virus protein VP39"/>
    <property type="match status" value="1"/>
</dbReference>
<dbReference type="EMBL" id="VFFF01000001">
    <property type="protein sequence ID" value="TNY32199.1"/>
    <property type="molecule type" value="Genomic_DNA"/>
</dbReference>
<organism evidence="1 2">
    <name type="scientific">Pelagovum pacificum</name>
    <dbReference type="NCBI Taxonomy" id="2588711"/>
    <lineage>
        <taxon>Bacteria</taxon>
        <taxon>Pseudomonadati</taxon>
        <taxon>Pseudomonadota</taxon>
        <taxon>Alphaproteobacteria</taxon>
        <taxon>Rhodobacterales</taxon>
        <taxon>Paracoccaceae</taxon>
        <taxon>Pelagovum</taxon>
    </lineage>
</organism>